<evidence type="ECO:0000313" key="2">
    <source>
        <dbReference type="Proteomes" id="UP000182894"/>
    </source>
</evidence>
<reference evidence="2" key="1">
    <citation type="submission" date="2016-10" db="EMBL/GenBank/DDBJ databases">
        <authorList>
            <person name="Varghese N."/>
            <person name="Submissions S."/>
        </authorList>
    </citation>
    <scope>NUCLEOTIDE SEQUENCE [LARGE SCALE GENOMIC DNA]</scope>
    <source>
        <strain evidence="2">ATCC 700689</strain>
    </source>
</reference>
<dbReference type="Proteomes" id="UP000182894">
    <property type="component" value="Unassembled WGS sequence"/>
</dbReference>
<sequence length="74" mass="8575">MTRAYRLLQLHEVYVTKLSPGNYLLARLECAASGMMLFLSPSMRTKECVRAYAETHQDHIFHCLWPDFFEAPAP</sequence>
<dbReference type="EMBL" id="FNCO01000021">
    <property type="protein sequence ID" value="SDJ10992.1"/>
    <property type="molecule type" value="Genomic_DNA"/>
</dbReference>
<dbReference type="STRING" id="89065.SAMN05216605_121138"/>
<name>A0A1G8R1Y9_9PSED</name>
<accession>A0A1G8R1Y9</accession>
<dbReference type="AlphaFoldDB" id="A0A1G8R1Y9"/>
<evidence type="ECO:0000313" key="1">
    <source>
        <dbReference type="EMBL" id="SDJ10992.1"/>
    </source>
</evidence>
<organism evidence="1 2">
    <name type="scientific">Pseudomonas abietaniphila</name>
    <dbReference type="NCBI Taxonomy" id="89065"/>
    <lineage>
        <taxon>Bacteria</taxon>
        <taxon>Pseudomonadati</taxon>
        <taxon>Pseudomonadota</taxon>
        <taxon>Gammaproteobacteria</taxon>
        <taxon>Pseudomonadales</taxon>
        <taxon>Pseudomonadaceae</taxon>
        <taxon>Pseudomonas</taxon>
    </lineage>
</organism>
<gene>
    <name evidence="1" type="ORF">SAMN05216605_121138</name>
</gene>
<keyword evidence="2" id="KW-1185">Reference proteome</keyword>
<proteinExistence type="predicted"/>
<protein>
    <submittedName>
        <fullName evidence="1">Uncharacterized protein</fullName>
    </submittedName>
</protein>